<feature type="region of interest" description="Disordered" evidence="5">
    <location>
        <begin position="1"/>
        <end position="45"/>
    </location>
</feature>
<evidence type="ECO:0000256" key="5">
    <source>
        <dbReference type="SAM" id="MobiDB-lite"/>
    </source>
</evidence>
<dbReference type="EMBL" id="CP092488">
    <property type="protein sequence ID" value="UMB68156.1"/>
    <property type="molecule type" value="Genomic_DNA"/>
</dbReference>
<dbReference type="PANTHER" id="PTHR31310:SF7">
    <property type="entry name" value="PA-PHOSPHATASE RELATED-FAMILY PROTEIN DDB_G0268928"/>
    <property type="match status" value="1"/>
</dbReference>
<evidence type="ECO:0000313" key="9">
    <source>
        <dbReference type="Proteomes" id="UP001055336"/>
    </source>
</evidence>
<dbReference type="InterPro" id="IPR026841">
    <property type="entry name" value="Aur1/Ipt1"/>
</dbReference>
<dbReference type="InterPro" id="IPR052185">
    <property type="entry name" value="IPC_Synthase-Related"/>
</dbReference>
<dbReference type="PANTHER" id="PTHR31310">
    <property type="match status" value="1"/>
</dbReference>
<evidence type="ECO:0000313" key="8">
    <source>
        <dbReference type="EMBL" id="UMB68156.1"/>
    </source>
</evidence>
<keyword evidence="9" id="KW-1185">Reference proteome</keyword>
<feature type="transmembrane region" description="Helical" evidence="6">
    <location>
        <begin position="294"/>
        <end position="314"/>
    </location>
</feature>
<name>A0ABY3VHS8_9MYCO</name>
<reference evidence="8" key="1">
    <citation type="submission" date="2022-08" db="EMBL/GenBank/DDBJ databases">
        <title>Whole genome sequencing of non-tuberculosis mycobacteria type-strains.</title>
        <authorList>
            <person name="Igarashi Y."/>
            <person name="Osugi A."/>
            <person name="Mitarai S."/>
        </authorList>
    </citation>
    <scope>NUCLEOTIDE SEQUENCE</scope>
    <source>
        <strain evidence="8">DSM 45127</strain>
    </source>
</reference>
<dbReference type="Proteomes" id="UP001055336">
    <property type="component" value="Chromosome"/>
</dbReference>
<evidence type="ECO:0000256" key="2">
    <source>
        <dbReference type="ARBA" id="ARBA00022692"/>
    </source>
</evidence>
<evidence type="ECO:0000256" key="3">
    <source>
        <dbReference type="ARBA" id="ARBA00022989"/>
    </source>
</evidence>
<gene>
    <name evidence="8" type="ORF">MKK62_17080</name>
</gene>
<evidence type="ECO:0000256" key="4">
    <source>
        <dbReference type="ARBA" id="ARBA00023136"/>
    </source>
</evidence>
<organism evidence="8 9">
    <name type="scientific">Mycobacterium paraterrae</name>
    <dbReference type="NCBI Taxonomy" id="577492"/>
    <lineage>
        <taxon>Bacteria</taxon>
        <taxon>Bacillati</taxon>
        <taxon>Actinomycetota</taxon>
        <taxon>Actinomycetes</taxon>
        <taxon>Mycobacteriales</taxon>
        <taxon>Mycobacteriaceae</taxon>
        <taxon>Mycobacterium</taxon>
    </lineage>
</organism>
<evidence type="ECO:0000259" key="7">
    <source>
        <dbReference type="Pfam" id="PF14378"/>
    </source>
</evidence>
<evidence type="ECO:0000256" key="1">
    <source>
        <dbReference type="ARBA" id="ARBA00004141"/>
    </source>
</evidence>
<proteinExistence type="predicted"/>
<feature type="compositionally biased region" description="Polar residues" evidence="5">
    <location>
        <begin position="28"/>
        <end position="39"/>
    </location>
</feature>
<dbReference type="Gene3D" id="1.20.144.10">
    <property type="entry name" value="Phosphatidic acid phosphatase type 2/haloperoxidase"/>
    <property type="match status" value="1"/>
</dbReference>
<accession>A0ABY3VHS8</accession>
<dbReference type="Pfam" id="PF14378">
    <property type="entry name" value="PAP2_3"/>
    <property type="match status" value="1"/>
</dbReference>
<feature type="transmembrane region" description="Helical" evidence="6">
    <location>
        <begin position="197"/>
        <end position="215"/>
    </location>
</feature>
<feature type="transmembrane region" description="Helical" evidence="6">
    <location>
        <begin position="326"/>
        <end position="345"/>
    </location>
</feature>
<feature type="domain" description="Inositolphosphotransferase Aur1/Ipt1" evidence="7">
    <location>
        <begin position="136"/>
        <end position="359"/>
    </location>
</feature>
<keyword evidence="2 6" id="KW-0812">Transmembrane</keyword>
<keyword evidence="3 6" id="KW-1133">Transmembrane helix</keyword>
<dbReference type="InterPro" id="IPR036938">
    <property type="entry name" value="PAP2/HPO_sf"/>
</dbReference>
<feature type="transmembrane region" description="Helical" evidence="6">
    <location>
        <begin position="72"/>
        <end position="91"/>
    </location>
</feature>
<dbReference type="SUPFAM" id="SSF48317">
    <property type="entry name" value="Acid phosphatase/Vanadium-dependent haloperoxidase"/>
    <property type="match status" value="1"/>
</dbReference>
<feature type="transmembrane region" description="Helical" evidence="6">
    <location>
        <begin position="163"/>
        <end position="185"/>
    </location>
</feature>
<keyword evidence="4 6" id="KW-0472">Membrane</keyword>
<sequence>MAVTTDRPVRPVDGDPYTAPAGGRRPSRPSTASTAQPQPTGRERRLTAARRGAVAVWAAVVVYRTATDGFAFNRELLLLYIATGLIAASIGRGHRVLAVVRDWLPFALVLVLYDFSRGAADMLGAHTFWRFQPEADRWLFFGTVPTVWLQEHIKLAQPPWWEVIISSIYMSFFVLPYIVAGVLWLRDRAAWAAFVRRFVALSFAALAVYVVLPAAPPWAAASCTPADVAGGPANPPCMFHGAAGVPDGGLLGAMHTGQPGAHQFVERISTRGWGTLHLQSAGALLDSGQASVNLVAAIPSLHAAVTAMISMFLWRRVRPPWRPLLLAYPLAMAFVLVYSAEHFVIDILLGWSLAAAVCAAMGLLEAWWSRRRGAESLGLGQPAGDLASGLAVEHPVDLLGDVAHVRGGGDRVQGAQRMARRQRLGVEDVQTGTGNAPGSQRVDQRLLVDDRAARGVD</sequence>
<feature type="transmembrane region" description="Helical" evidence="6">
    <location>
        <begin position="351"/>
        <end position="368"/>
    </location>
</feature>
<protein>
    <submittedName>
        <fullName evidence="8">Phosphatase PAP2 family protein</fullName>
    </submittedName>
</protein>
<evidence type="ECO:0000256" key="6">
    <source>
        <dbReference type="SAM" id="Phobius"/>
    </source>
</evidence>
<comment type="subcellular location">
    <subcellularLocation>
        <location evidence="1">Membrane</location>
        <topology evidence="1">Multi-pass membrane protein</topology>
    </subcellularLocation>
</comment>